<dbReference type="Proteomes" id="UP000837857">
    <property type="component" value="Chromosome 29"/>
</dbReference>
<evidence type="ECO:0000313" key="3">
    <source>
        <dbReference type="Proteomes" id="UP000837857"/>
    </source>
</evidence>
<evidence type="ECO:0000313" key="2">
    <source>
        <dbReference type="EMBL" id="CAH2062512.1"/>
    </source>
</evidence>
<dbReference type="EMBL" id="OW152841">
    <property type="protein sequence ID" value="CAH2062512.1"/>
    <property type="molecule type" value="Genomic_DNA"/>
</dbReference>
<name>A0ABN8ING1_9NEOP</name>
<feature type="region of interest" description="Disordered" evidence="1">
    <location>
        <begin position="1"/>
        <end position="97"/>
    </location>
</feature>
<sequence length="213" mass="22219">MGNAHTVAGDCFGGSPVQRQYGPPPNVLPPPSSGHPSPYPPVGPPPLVPSPDAGFPYQNAPSQYAQAVQGGQTYGQAPQSPQGAWPQGNLDYTTNQGSAPSEYPQVYSQRGYAQQWYRQPEYPPQDYYPQGYPQQGYPQQGYPQQGYLGHGQANSIANTAFCASCIACLTCLLCSCCQGLLGAPGDPDVGDDFGATPGGGPEVAPPTIGSSPN</sequence>
<accession>A0ABN8ING1</accession>
<reference evidence="2" key="1">
    <citation type="submission" date="2022-03" db="EMBL/GenBank/DDBJ databases">
        <authorList>
            <person name="Martin H S."/>
        </authorList>
    </citation>
    <scope>NUCLEOTIDE SEQUENCE</scope>
</reference>
<feature type="compositionally biased region" description="Polar residues" evidence="1">
    <location>
        <begin position="59"/>
        <end position="82"/>
    </location>
</feature>
<evidence type="ECO:0008006" key="4">
    <source>
        <dbReference type="Google" id="ProtNLM"/>
    </source>
</evidence>
<feature type="region of interest" description="Disordered" evidence="1">
    <location>
        <begin position="187"/>
        <end position="213"/>
    </location>
</feature>
<gene>
    <name evidence="2" type="ORF">IPOD504_LOCUS12043</name>
</gene>
<feature type="compositionally biased region" description="Pro residues" evidence="1">
    <location>
        <begin position="22"/>
        <end position="49"/>
    </location>
</feature>
<keyword evidence="3" id="KW-1185">Reference proteome</keyword>
<protein>
    <recommendedName>
        <fullName evidence="4">Cysteine-rich transmembrane CYSTM domain-containing protein</fullName>
    </recommendedName>
</protein>
<feature type="non-terminal residue" evidence="2">
    <location>
        <position position="213"/>
    </location>
</feature>
<organism evidence="2 3">
    <name type="scientific">Iphiclides podalirius</name>
    <name type="common">scarce swallowtail</name>
    <dbReference type="NCBI Taxonomy" id="110791"/>
    <lineage>
        <taxon>Eukaryota</taxon>
        <taxon>Metazoa</taxon>
        <taxon>Ecdysozoa</taxon>
        <taxon>Arthropoda</taxon>
        <taxon>Hexapoda</taxon>
        <taxon>Insecta</taxon>
        <taxon>Pterygota</taxon>
        <taxon>Neoptera</taxon>
        <taxon>Endopterygota</taxon>
        <taxon>Lepidoptera</taxon>
        <taxon>Glossata</taxon>
        <taxon>Ditrysia</taxon>
        <taxon>Papilionoidea</taxon>
        <taxon>Papilionidae</taxon>
        <taxon>Papilioninae</taxon>
        <taxon>Iphiclides</taxon>
    </lineage>
</organism>
<evidence type="ECO:0000256" key="1">
    <source>
        <dbReference type="SAM" id="MobiDB-lite"/>
    </source>
</evidence>
<proteinExistence type="predicted"/>